<keyword evidence="4" id="KW-1185">Reference proteome</keyword>
<keyword evidence="1" id="KW-0812">Transmembrane</keyword>
<dbReference type="PATRIC" id="fig|507754.4.peg.572"/>
<organism evidence="2 5">
    <name type="scientific">Acidiplasma aeolicum</name>
    <dbReference type="NCBI Taxonomy" id="507754"/>
    <lineage>
        <taxon>Archaea</taxon>
        <taxon>Methanobacteriati</taxon>
        <taxon>Thermoplasmatota</taxon>
        <taxon>Thermoplasmata</taxon>
        <taxon>Thermoplasmatales</taxon>
        <taxon>Ferroplasmaceae</taxon>
        <taxon>Acidiplasma</taxon>
    </lineage>
</organism>
<evidence type="ECO:0000313" key="3">
    <source>
        <dbReference type="EMBL" id="KQB34782.1"/>
    </source>
</evidence>
<keyword evidence="1" id="KW-1133">Transmembrane helix</keyword>
<evidence type="ECO:0000313" key="5">
    <source>
        <dbReference type="Proteomes" id="UP000050515"/>
    </source>
</evidence>
<dbReference type="Proteomes" id="UP000050515">
    <property type="component" value="Unassembled WGS sequence"/>
</dbReference>
<reference evidence="3 4" key="2">
    <citation type="submission" date="2015-09" db="EMBL/GenBank/DDBJ databases">
        <title>Heavy metals and arsenic resistance mechanisms in polyextremophilic archaea of the family Ferroplasmaceae.</title>
        <authorList>
            <person name="Bulaev A.G."/>
            <person name="Kanygina A.V."/>
        </authorList>
    </citation>
    <scope>NUCLEOTIDE SEQUENCE [LARGE SCALE GENOMIC DNA]</scope>
    <source>
        <strain evidence="3 4">VT</strain>
    </source>
</reference>
<dbReference type="RefSeq" id="WP_054963806.1">
    <property type="nucleotide sequence ID" value="NZ_LJCQ01000042.1"/>
</dbReference>
<name>A0A0P9CNQ8_9ARCH</name>
<sequence>MISPDELLKPNVSTTFARNGSKIYILKNFYDFSVNDDIYYSINMVEVGNSNIILYSLNRRRYVFSLDSISFFKVHYRYEKVKLNLIRYLLYMGIYSVAMARILSFVARL</sequence>
<feature type="transmembrane region" description="Helical" evidence="1">
    <location>
        <begin position="88"/>
        <end position="107"/>
    </location>
</feature>
<keyword evidence="1" id="KW-0472">Membrane</keyword>
<evidence type="ECO:0000256" key="1">
    <source>
        <dbReference type="SAM" id="Phobius"/>
    </source>
</evidence>
<gene>
    <name evidence="3" type="ORF">AOG54_00715</name>
    <name evidence="2" type="ORF">SE19_00550</name>
</gene>
<evidence type="ECO:0000313" key="2">
    <source>
        <dbReference type="EMBL" id="KPV47553.1"/>
    </source>
</evidence>
<dbReference type="OrthoDB" id="385890at2157"/>
<protein>
    <submittedName>
        <fullName evidence="2">Uncharacterized protein</fullName>
    </submittedName>
</protein>
<reference evidence="2 5" key="1">
    <citation type="submission" date="2015-09" db="EMBL/GenBank/DDBJ databases">
        <title>Draft genome sequence of Acidiplasma aeolicum DSM 18409.</title>
        <authorList>
            <person name="Hemp J."/>
        </authorList>
    </citation>
    <scope>NUCLEOTIDE SEQUENCE [LARGE SCALE GENOMIC DNA]</scope>
    <source>
        <strain evidence="2 5">V</strain>
    </source>
</reference>
<evidence type="ECO:0000313" key="4">
    <source>
        <dbReference type="Proteomes" id="UP000050320"/>
    </source>
</evidence>
<dbReference type="EMBL" id="LKBG01000220">
    <property type="protein sequence ID" value="KQB34782.1"/>
    <property type="molecule type" value="Genomic_DNA"/>
</dbReference>
<accession>A0A0P9CNQ8</accession>
<dbReference type="AlphaFoldDB" id="A0A0P9CNQ8"/>
<comment type="caution">
    <text evidence="2">The sequence shown here is derived from an EMBL/GenBank/DDBJ whole genome shotgun (WGS) entry which is preliminary data.</text>
</comment>
<proteinExistence type="predicted"/>
<dbReference type="Proteomes" id="UP000050320">
    <property type="component" value="Unassembled WGS sequence"/>
</dbReference>
<dbReference type="EMBL" id="LJCQ01000042">
    <property type="protein sequence ID" value="KPV47553.1"/>
    <property type="molecule type" value="Genomic_DNA"/>
</dbReference>